<evidence type="ECO:0000256" key="1">
    <source>
        <dbReference type="SAM" id="Phobius"/>
    </source>
</evidence>
<feature type="transmembrane region" description="Helical" evidence="1">
    <location>
        <begin position="115"/>
        <end position="134"/>
    </location>
</feature>
<evidence type="ECO:0000313" key="3">
    <source>
        <dbReference type="EMBL" id="CAK9021719.1"/>
    </source>
</evidence>
<dbReference type="PANTHER" id="PTHR12639:SF7">
    <property type="entry name" value="HTTM DOMAIN-CONTAINING PROTEIN"/>
    <property type="match status" value="1"/>
</dbReference>
<name>A0ABP0K4L2_9DINO</name>
<comment type="caution">
    <text evidence="3">The sequence shown here is derived from an EMBL/GenBank/DDBJ whole genome shotgun (WGS) entry which is preliminary data.</text>
</comment>
<keyword evidence="1" id="KW-1133">Transmembrane helix</keyword>
<dbReference type="InterPro" id="IPR007782">
    <property type="entry name" value="VKG_COase"/>
</dbReference>
<dbReference type="Pfam" id="PF05090">
    <property type="entry name" value="HTTM"/>
    <property type="match status" value="1"/>
</dbReference>
<feature type="transmembrane region" description="Helical" evidence="1">
    <location>
        <begin position="75"/>
        <end position="103"/>
    </location>
</feature>
<keyword evidence="1" id="KW-0472">Membrane</keyword>
<evidence type="ECO:0000259" key="2">
    <source>
        <dbReference type="Pfam" id="PF05090"/>
    </source>
</evidence>
<dbReference type="InterPro" id="IPR053934">
    <property type="entry name" value="HTTM_dom"/>
</dbReference>
<proteinExistence type="predicted"/>
<protein>
    <recommendedName>
        <fullName evidence="2">HTTM domain-containing protein</fullName>
    </recommendedName>
</protein>
<keyword evidence="1" id="KW-0812">Transmembrane</keyword>
<feature type="non-terminal residue" evidence="3">
    <location>
        <position position="332"/>
    </location>
</feature>
<keyword evidence="4" id="KW-1185">Reference proteome</keyword>
<organism evidence="3 4">
    <name type="scientific">Durusdinium trenchii</name>
    <dbReference type="NCBI Taxonomy" id="1381693"/>
    <lineage>
        <taxon>Eukaryota</taxon>
        <taxon>Sar</taxon>
        <taxon>Alveolata</taxon>
        <taxon>Dinophyceae</taxon>
        <taxon>Suessiales</taxon>
        <taxon>Symbiodiniaceae</taxon>
        <taxon>Durusdinium</taxon>
    </lineage>
</organism>
<dbReference type="PANTHER" id="PTHR12639">
    <property type="entry name" value="VITAMIN K-DEPENDENT GAMMA-CARBOXYLASE"/>
    <property type="match status" value="1"/>
</dbReference>
<sequence length="332" mass="39191">MSGDWLRNNLARPIDGASLGLFRILWGLLMVWESIRKLPKADGMYSPTFFHFKYEHFYFVEPLPEIWMMQAEITLMLIAAIFVTIGWFYRPAAAVFLVVFTHLFLIEKIYYNNHFYLTILIGFLLMFCQADRCFRLPMFWKKQKSSEPSAQQQAALFPTRIWLYEQNPGWTEVGQCFSWRMMLRTKDAFMHLKFDPPEAERYLEQHPEILPVISEAHVLRMSKNPLFIKQYVQKLDSILEAEGITDVEIRCIGVASMNGRPYQFLVDPEVDLTQVSSGLWEVPDWIVPLDKHRKPGQYPQNPAERKKMIAGVYQDYIEQRKPDVENKKRVKY</sequence>
<dbReference type="Proteomes" id="UP001642484">
    <property type="component" value="Unassembled WGS sequence"/>
</dbReference>
<dbReference type="EMBL" id="CAXAMN010007465">
    <property type="protein sequence ID" value="CAK9021719.1"/>
    <property type="molecule type" value="Genomic_DNA"/>
</dbReference>
<accession>A0ABP0K4L2</accession>
<evidence type="ECO:0000313" key="4">
    <source>
        <dbReference type="Proteomes" id="UP001642484"/>
    </source>
</evidence>
<gene>
    <name evidence="3" type="ORF">CCMP2556_LOCUS14544</name>
</gene>
<reference evidence="3 4" key="1">
    <citation type="submission" date="2024-02" db="EMBL/GenBank/DDBJ databases">
        <authorList>
            <person name="Chen Y."/>
            <person name="Shah S."/>
            <person name="Dougan E. K."/>
            <person name="Thang M."/>
            <person name="Chan C."/>
        </authorList>
    </citation>
    <scope>NUCLEOTIDE SEQUENCE [LARGE SCALE GENOMIC DNA]</scope>
</reference>
<feature type="domain" description="HTTM" evidence="2">
    <location>
        <begin position="12"/>
        <end position="158"/>
    </location>
</feature>